<feature type="binding site" evidence="11">
    <location>
        <position position="168"/>
    </location>
    <ligand>
        <name>Zn(2+)</name>
        <dbReference type="ChEBI" id="CHEBI:29105"/>
        <label>1</label>
    </ligand>
</feature>
<dbReference type="EMBL" id="LGGI01000002">
    <property type="protein sequence ID" value="KUK67585.1"/>
    <property type="molecule type" value="Genomic_DNA"/>
</dbReference>
<dbReference type="GO" id="GO:0005524">
    <property type="term" value="F:ATP binding"/>
    <property type="evidence" value="ECO:0007669"/>
    <property type="project" value="InterPro"/>
</dbReference>
<dbReference type="PROSITE" id="PS00636">
    <property type="entry name" value="DNAJ_1"/>
    <property type="match status" value="1"/>
</dbReference>
<dbReference type="SUPFAM" id="SSF46565">
    <property type="entry name" value="Chaperone J-domain"/>
    <property type="match status" value="1"/>
</dbReference>
<evidence type="ECO:0000256" key="12">
    <source>
        <dbReference type="PROSITE-ProRule" id="PRU00546"/>
    </source>
</evidence>
<dbReference type="PANTHER" id="PTHR43096">
    <property type="entry name" value="DNAJ HOMOLOG 1, MITOCHONDRIAL-RELATED"/>
    <property type="match status" value="1"/>
</dbReference>
<comment type="similarity">
    <text evidence="9 11">Belongs to the DnaJ family.</text>
</comment>
<feature type="zinc finger region" description="CR-type" evidence="12">
    <location>
        <begin position="152"/>
        <end position="233"/>
    </location>
</feature>
<dbReference type="InterPro" id="IPR036410">
    <property type="entry name" value="HSP_DnaJ_Cys-rich_dom_sf"/>
</dbReference>
<evidence type="ECO:0000256" key="8">
    <source>
        <dbReference type="ARBA" id="ARBA00023186"/>
    </source>
</evidence>
<dbReference type="CDD" id="cd06257">
    <property type="entry name" value="DnaJ"/>
    <property type="match status" value="1"/>
</dbReference>
<dbReference type="InterPro" id="IPR012724">
    <property type="entry name" value="DnaJ"/>
</dbReference>
<keyword evidence="2 11" id="KW-0235">DNA replication</keyword>
<sequence>MEKRDYYEVLGVKKDATKEELKKAYRKLVKKYHPDVNKGEDAEEKFKEVQEAYETLSDEGKRSAYDQYGHAGTAGFNPGAGNGGYSYTQQGVPFDMGDIFNTFFGGGGDFGGGFGFDFSQGATRGSRGEPKEDVGADIRYRVKVSFDEAMRGGEYEIKIKRDVPCDKCEGTGSEDGKIKECPVCKGTGQERQVRNTILGQMAVMSTCSNCGGTGKVVENLCPKCKGMGVLEKEEDLTIKIPAGAYDGMVLRFRGGGNAGRNAGIPGDLYIEIEVEASAKFERRGNDIYSQEEIPVHIAVLGGTIGVETIFKEVKLKIPKGTQPGTIFKLKEKGCPVLNQEGKRGDHYVRVDVDIPTRISKKEKKLWEELGEMQE</sequence>
<dbReference type="GO" id="GO:0008270">
    <property type="term" value="F:zinc ion binding"/>
    <property type="evidence" value="ECO:0007669"/>
    <property type="project" value="UniProtKB-UniRule"/>
</dbReference>
<evidence type="ECO:0000313" key="16">
    <source>
        <dbReference type="Proteomes" id="UP000053469"/>
    </source>
</evidence>
<keyword evidence="7 11" id="KW-0346">Stress response</keyword>
<keyword evidence="4 11" id="KW-0677">Repeat</keyword>
<feature type="repeat" description="CXXCXGXG motif" evidence="11">
    <location>
        <begin position="165"/>
        <end position="172"/>
    </location>
</feature>
<comment type="subunit">
    <text evidence="11">Homodimer.</text>
</comment>
<evidence type="ECO:0000256" key="7">
    <source>
        <dbReference type="ARBA" id="ARBA00023016"/>
    </source>
</evidence>
<evidence type="ECO:0000256" key="1">
    <source>
        <dbReference type="ARBA" id="ARBA00022490"/>
    </source>
</evidence>
<keyword evidence="1 11" id="KW-0963">Cytoplasm</keyword>
<keyword evidence="5 11" id="KW-0863">Zinc-finger</keyword>
<feature type="binding site" evidence="11">
    <location>
        <position position="184"/>
    </location>
    <ligand>
        <name>Zn(2+)</name>
        <dbReference type="ChEBI" id="CHEBI:29105"/>
        <label>2</label>
    </ligand>
</feature>
<dbReference type="FunFam" id="1.10.287.110:FF:000031">
    <property type="entry name" value="Molecular chaperone DnaJ"/>
    <property type="match status" value="1"/>
</dbReference>
<feature type="binding site" evidence="11">
    <location>
        <position position="181"/>
    </location>
    <ligand>
        <name>Zn(2+)</name>
        <dbReference type="ChEBI" id="CHEBI:29105"/>
        <label>2</label>
    </ligand>
</feature>
<dbReference type="FunFam" id="2.60.260.20:FF:000005">
    <property type="entry name" value="Chaperone protein dnaJ 1, mitochondrial"/>
    <property type="match status" value="1"/>
</dbReference>
<dbReference type="HAMAP" id="MF_01152">
    <property type="entry name" value="DnaJ"/>
    <property type="match status" value="1"/>
</dbReference>
<gene>
    <name evidence="11" type="primary">dnaJ</name>
    <name evidence="15" type="ORF">XD87_0026</name>
</gene>
<evidence type="ECO:0000256" key="5">
    <source>
        <dbReference type="ARBA" id="ARBA00022771"/>
    </source>
</evidence>
<dbReference type="InterPro" id="IPR002939">
    <property type="entry name" value="DnaJ_C"/>
</dbReference>
<dbReference type="PATRIC" id="fig|1641388.3.peg.379"/>
<evidence type="ECO:0000259" key="14">
    <source>
        <dbReference type="PROSITE" id="PS51188"/>
    </source>
</evidence>
<evidence type="ECO:0000256" key="2">
    <source>
        <dbReference type="ARBA" id="ARBA00022705"/>
    </source>
</evidence>
<reference evidence="16" key="1">
    <citation type="journal article" date="2015" name="MBio">
        <title>Genome-Resolved Metagenomic Analysis Reveals Roles for Candidate Phyla and Other Microbial Community Members in Biogeochemical Transformations in Oil Reservoirs.</title>
        <authorList>
            <person name="Hu P."/>
            <person name="Tom L."/>
            <person name="Singh A."/>
            <person name="Thomas B.C."/>
            <person name="Baker B.J."/>
            <person name="Piceno Y.M."/>
            <person name="Andersen G.L."/>
            <person name="Banfield J.F."/>
        </authorList>
    </citation>
    <scope>NUCLEOTIDE SEQUENCE [LARGE SCALE GENOMIC DNA]</scope>
</reference>
<keyword evidence="3 11" id="KW-0479">Metal-binding</keyword>
<dbReference type="NCBIfam" id="TIGR02349">
    <property type="entry name" value="DnaJ_bact"/>
    <property type="match status" value="1"/>
</dbReference>
<evidence type="ECO:0000256" key="6">
    <source>
        <dbReference type="ARBA" id="ARBA00022833"/>
    </source>
</evidence>
<dbReference type="InterPro" id="IPR036869">
    <property type="entry name" value="J_dom_sf"/>
</dbReference>
<dbReference type="Gene3D" id="2.10.230.10">
    <property type="entry name" value="Heat shock protein DnaJ, cysteine-rich domain"/>
    <property type="match status" value="1"/>
</dbReference>
<feature type="binding site" evidence="11">
    <location>
        <position position="207"/>
    </location>
    <ligand>
        <name>Zn(2+)</name>
        <dbReference type="ChEBI" id="CHEBI:29105"/>
        <label>2</label>
    </ligand>
</feature>
<comment type="cofactor">
    <cofactor evidence="11">
        <name>Zn(2+)</name>
        <dbReference type="ChEBI" id="CHEBI:29105"/>
    </cofactor>
    <text evidence="11">Binds 2 Zn(2+) ions per monomer.</text>
</comment>
<dbReference type="GO" id="GO:0006260">
    <property type="term" value="P:DNA replication"/>
    <property type="evidence" value="ECO:0007669"/>
    <property type="project" value="UniProtKB-KW"/>
</dbReference>
<feature type="binding site" evidence="11">
    <location>
        <position position="210"/>
    </location>
    <ligand>
        <name>Zn(2+)</name>
        <dbReference type="ChEBI" id="CHEBI:29105"/>
        <label>2</label>
    </ligand>
</feature>
<comment type="function">
    <text evidence="11">Participates actively in the response to hyperosmotic and heat shock by preventing the aggregation of stress-denatured proteins and by disaggregating proteins, also in an autonomous, DnaK-independent fashion. Unfolded proteins bind initially to DnaJ; upon interaction with the DnaJ-bound protein, DnaK hydrolyzes its bound ATP, resulting in the formation of a stable complex. GrpE releases ADP from DnaK; ATP binding to DnaK triggers the release of the substrate protein, thus completing the reaction cycle. Several rounds of ATP-dependent interactions between DnaJ, DnaK and GrpE are required for fully efficient folding. Also involved, together with DnaK and GrpE, in the DNA replication of plasmids through activation of initiation proteins.</text>
</comment>
<dbReference type="PROSITE" id="PS50076">
    <property type="entry name" value="DNAJ_2"/>
    <property type="match status" value="1"/>
</dbReference>
<dbReference type="GO" id="GO:0051082">
    <property type="term" value="F:unfolded protein binding"/>
    <property type="evidence" value="ECO:0007669"/>
    <property type="project" value="UniProtKB-UniRule"/>
</dbReference>
<organism evidence="15 16">
    <name type="scientific">candidate division WS6 bacterium 36_33</name>
    <dbReference type="NCBI Taxonomy" id="1641388"/>
    <lineage>
        <taxon>Bacteria</taxon>
        <taxon>Candidatus Dojkabacteria</taxon>
    </lineage>
</organism>
<feature type="binding site" evidence="11">
    <location>
        <position position="165"/>
    </location>
    <ligand>
        <name>Zn(2+)</name>
        <dbReference type="ChEBI" id="CHEBI:29105"/>
        <label>1</label>
    </ligand>
</feature>
<dbReference type="GO" id="GO:0031072">
    <property type="term" value="F:heat shock protein binding"/>
    <property type="evidence" value="ECO:0007669"/>
    <property type="project" value="InterPro"/>
</dbReference>
<protein>
    <recommendedName>
        <fullName evidence="10 11">Chaperone protein DnaJ</fullName>
    </recommendedName>
</protein>
<dbReference type="CDD" id="cd10719">
    <property type="entry name" value="DnaJ_zf"/>
    <property type="match status" value="1"/>
</dbReference>
<dbReference type="Pfam" id="PF00684">
    <property type="entry name" value="DnaJ_CXXCXGXG"/>
    <property type="match status" value="1"/>
</dbReference>
<feature type="binding site" evidence="11">
    <location>
        <position position="221"/>
    </location>
    <ligand>
        <name>Zn(2+)</name>
        <dbReference type="ChEBI" id="CHEBI:29105"/>
        <label>1</label>
    </ligand>
</feature>
<keyword evidence="8 11" id="KW-0143">Chaperone</keyword>
<feature type="repeat" description="CXXCXGXG motif" evidence="11">
    <location>
        <begin position="181"/>
        <end position="188"/>
    </location>
</feature>
<proteinExistence type="inferred from homology"/>
<keyword evidence="6 11" id="KW-0862">Zinc</keyword>
<feature type="repeat" description="CXXCXGXG motif" evidence="11">
    <location>
        <begin position="207"/>
        <end position="214"/>
    </location>
</feature>
<evidence type="ECO:0000259" key="13">
    <source>
        <dbReference type="PROSITE" id="PS50076"/>
    </source>
</evidence>
<dbReference type="SUPFAM" id="SSF49493">
    <property type="entry name" value="HSP40/DnaJ peptide-binding domain"/>
    <property type="match status" value="2"/>
</dbReference>
<feature type="domain" description="CR-type" evidence="14">
    <location>
        <begin position="152"/>
        <end position="233"/>
    </location>
</feature>
<dbReference type="PANTHER" id="PTHR43096:SF10">
    <property type="entry name" value="CHAPERONE PROTEIN DNAJ A6, CHLOROPLASTIC"/>
    <property type="match status" value="1"/>
</dbReference>
<dbReference type="GO" id="GO:0005737">
    <property type="term" value="C:cytoplasm"/>
    <property type="evidence" value="ECO:0007669"/>
    <property type="project" value="UniProtKB-SubCell"/>
</dbReference>
<dbReference type="Pfam" id="PF00226">
    <property type="entry name" value="DnaJ"/>
    <property type="match status" value="1"/>
</dbReference>
<feature type="domain" description="J" evidence="13">
    <location>
        <begin position="5"/>
        <end position="69"/>
    </location>
</feature>
<accession>A0A117LU23</accession>
<feature type="binding site" evidence="11">
    <location>
        <position position="224"/>
    </location>
    <ligand>
        <name>Zn(2+)</name>
        <dbReference type="ChEBI" id="CHEBI:29105"/>
        <label>1</label>
    </ligand>
</feature>
<dbReference type="Gene3D" id="2.60.260.20">
    <property type="entry name" value="Urease metallochaperone UreE, N-terminal domain"/>
    <property type="match status" value="2"/>
</dbReference>
<name>A0A117LU23_9BACT</name>
<dbReference type="GO" id="GO:0009408">
    <property type="term" value="P:response to heat"/>
    <property type="evidence" value="ECO:0007669"/>
    <property type="project" value="InterPro"/>
</dbReference>
<dbReference type="Pfam" id="PF01556">
    <property type="entry name" value="DnaJ_C"/>
    <property type="match status" value="1"/>
</dbReference>
<comment type="domain">
    <text evidence="11">The J domain is necessary and sufficient to stimulate DnaK ATPase activity. Zinc center 1 plays an important role in the autonomous, DnaK-independent chaperone activity of DnaJ. Zinc center 2 is essential for interaction with DnaK and for DnaJ activity.</text>
</comment>
<comment type="caution">
    <text evidence="15">The sequence shown here is derived from an EMBL/GenBank/DDBJ whole genome shotgun (WGS) entry which is preliminary data.</text>
</comment>
<dbReference type="Gene3D" id="1.10.287.110">
    <property type="entry name" value="DnaJ domain"/>
    <property type="match status" value="1"/>
</dbReference>
<dbReference type="InterPro" id="IPR018253">
    <property type="entry name" value="DnaJ_domain_CS"/>
</dbReference>
<comment type="subcellular location">
    <subcellularLocation>
        <location evidence="11">Cytoplasm</location>
    </subcellularLocation>
</comment>
<evidence type="ECO:0000256" key="9">
    <source>
        <dbReference type="ARBA" id="ARBA00061004"/>
    </source>
</evidence>
<dbReference type="InterPro" id="IPR001623">
    <property type="entry name" value="DnaJ_domain"/>
</dbReference>
<evidence type="ECO:0000256" key="10">
    <source>
        <dbReference type="ARBA" id="ARBA00067609"/>
    </source>
</evidence>
<dbReference type="FunFam" id="2.10.230.10:FF:000002">
    <property type="entry name" value="Molecular chaperone DnaJ"/>
    <property type="match status" value="1"/>
</dbReference>
<dbReference type="Proteomes" id="UP000053469">
    <property type="component" value="Unassembled WGS sequence"/>
</dbReference>
<dbReference type="AlphaFoldDB" id="A0A117LU23"/>
<dbReference type="InterPro" id="IPR008971">
    <property type="entry name" value="HSP40/DnaJ_pept-bd"/>
</dbReference>
<evidence type="ECO:0000256" key="3">
    <source>
        <dbReference type="ARBA" id="ARBA00022723"/>
    </source>
</evidence>
<dbReference type="PROSITE" id="PS51188">
    <property type="entry name" value="ZF_CR"/>
    <property type="match status" value="1"/>
</dbReference>
<feature type="repeat" description="CXXCXGXG motif" evidence="11">
    <location>
        <begin position="221"/>
        <end position="228"/>
    </location>
</feature>
<dbReference type="GO" id="GO:0042026">
    <property type="term" value="P:protein refolding"/>
    <property type="evidence" value="ECO:0007669"/>
    <property type="project" value="TreeGrafter"/>
</dbReference>
<dbReference type="InterPro" id="IPR001305">
    <property type="entry name" value="HSP_DnaJ_Cys-rich_dom"/>
</dbReference>
<evidence type="ECO:0000313" key="15">
    <source>
        <dbReference type="EMBL" id="KUK67585.1"/>
    </source>
</evidence>
<evidence type="ECO:0000256" key="11">
    <source>
        <dbReference type="HAMAP-Rule" id="MF_01152"/>
    </source>
</evidence>
<dbReference type="NCBIfam" id="NF008035">
    <property type="entry name" value="PRK10767.1"/>
    <property type="match status" value="1"/>
</dbReference>
<dbReference type="SUPFAM" id="SSF57938">
    <property type="entry name" value="DnaJ/Hsp40 cysteine-rich domain"/>
    <property type="match status" value="1"/>
</dbReference>
<dbReference type="SMART" id="SM00271">
    <property type="entry name" value="DnaJ"/>
    <property type="match status" value="1"/>
</dbReference>
<dbReference type="PRINTS" id="PR00625">
    <property type="entry name" value="JDOMAIN"/>
</dbReference>
<dbReference type="CDD" id="cd10747">
    <property type="entry name" value="DnaJ_C"/>
    <property type="match status" value="1"/>
</dbReference>
<evidence type="ECO:0000256" key="4">
    <source>
        <dbReference type="ARBA" id="ARBA00022737"/>
    </source>
</evidence>